<name>A0ACB8Q4Y3_9AGAM</name>
<gene>
    <name evidence="1" type="ORF">K488DRAFT_91838</name>
</gene>
<organism evidence="1 2">
    <name type="scientific">Vararia minispora EC-137</name>
    <dbReference type="NCBI Taxonomy" id="1314806"/>
    <lineage>
        <taxon>Eukaryota</taxon>
        <taxon>Fungi</taxon>
        <taxon>Dikarya</taxon>
        <taxon>Basidiomycota</taxon>
        <taxon>Agaricomycotina</taxon>
        <taxon>Agaricomycetes</taxon>
        <taxon>Russulales</taxon>
        <taxon>Lachnocladiaceae</taxon>
        <taxon>Vararia</taxon>
    </lineage>
</organism>
<comment type="caution">
    <text evidence="1">The sequence shown here is derived from an EMBL/GenBank/DDBJ whole genome shotgun (WGS) entry which is preliminary data.</text>
</comment>
<proteinExistence type="predicted"/>
<dbReference type="EMBL" id="MU274173">
    <property type="protein sequence ID" value="KAI0026809.1"/>
    <property type="molecule type" value="Genomic_DNA"/>
</dbReference>
<reference evidence="1" key="2">
    <citation type="journal article" date="2022" name="New Phytol.">
        <title>Evolutionary transition to the ectomycorrhizal habit in the genomes of a hyperdiverse lineage of mushroom-forming fungi.</title>
        <authorList>
            <person name="Looney B."/>
            <person name="Miyauchi S."/>
            <person name="Morin E."/>
            <person name="Drula E."/>
            <person name="Courty P.E."/>
            <person name="Kohler A."/>
            <person name="Kuo A."/>
            <person name="LaButti K."/>
            <person name="Pangilinan J."/>
            <person name="Lipzen A."/>
            <person name="Riley R."/>
            <person name="Andreopoulos W."/>
            <person name="He G."/>
            <person name="Johnson J."/>
            <person name="Nolan M."/>
            <person name="Tritt A."/>
            <person name="Barry K.W."/>
            <person name="Grigoriev I.V."/>
            <person name="Nagy L.G."/>
            <person name="Hibbett D."/>
            <person name="Henrissat B."/>
            <person name="Matheny P.B."/>
            <person name="Labbe J."/>
            <person name="Martin F.M."/>
        </authorList>
    </citation>
    <scope>NUCLEOTIDE SEQUENCE</scope>
    <source>
        <strain evidence="1">EC-137</strain>
    </source>
</reference>
<reference evidence="1" key="1">
    <citation type="submission" date="2021-02" db="EMBL/GenBank/DDBJ databases">
        <authorList>
            <consortium name="DOE Joint Genome Institute"/>
            <person name="Ahrendt S."/>
            <person name="Looney B.P."/>
            <person name="Miyauchi S."/>
            <person name="Morin E."/>
            <person name="Drula E."/>
            <person name="Courty P.E."/>
            <person name="Chicoki N."/>
            <person name="Fauchery L."/>
            <person name="Kohler A."/>
            <person name="Kuo A."/>
            <person name="Labutti K."/>
            <person name="Pangilinan J."/>
            <person name="Lipzen A."/>
            <person name="Riley R."/>
            <person name="Andreopoulos W."/>
            <person name="He G."/>
            <person name="Johnson J."/>
            <person name="Barry K.W."/>
            <person name="Grigoriev I.V."/>
            <person name="Nagy L."/>
            <person name="Hibbett D."/>
            <person name="Henrissat B."/>
            <person name="Matheny P.B."/>
            <person name="Labbe J."/>
            <person name="Martin F."/>
        </authorList>
    </citation>
    <scope>NUCLEOTIDE SEQUENCE</scope>
    <source>
        <strain evidence="1">EC-137</strain>
    </source>
</reference>
<dbReference type="Proteomes" id="UP000814128">
    <property type="component" value="Unassembled WGS sequence"/>
</dbReference>
<sequence length="1123" mass="123384">MPSKNWFHGQGARRLLRSFSIKPDRSPSPIRPQSAAVISGSPFVDDDNRDASPRESTTPELAPAPAPISNTPGDTPSKTSVEEINAAQSHSRAYKNTMRVFKDHGQLAKRIEPLVWNTPLGTPMSVLIIIIDAVEAVNDADGDAETALNNLSRRLSIVDKFLDSRPESQPAEGIKEFAEFLVCEARMLYEIKGMSTWKKVLQVDERWQSVQYIVLMIDEKTKDLSIRILLSIERDTKTILERISESGLHGLMRVPSAAYMCIGDTPPREKCTEGTRVDVLKRICAWATDPSSPPIFWLSGVAGTGKSTIAYTVCHHFDSDVVGGARLCASFICSRQVKALRQLQNIIPTLAYQLARQSRSFAEAVVHADPITLYSSSEHVQMLLVTPWKQSMKDRRDELPLSLIVIDALDEIEYNGGEHLLRELIDSTGNEGVQGLKILVTSRPHPNIIAATSSLPPDTRFHLENIKYADGTQDIRTFLAYRLPALHASPSHDYRQWLEELVNLASGSFIFAATAARLTSPPDVPFSVVEQADRLSNVIRNQDMLSLDGETARGVDALYKQVLNDAIPQRHRHSCLLILHTVVCALQPLNIASLAELAAGDSKTKDEEAAELCVDALHSVLYVRAKHVYIYHKSFSDFILDEQRCGPKLACNLNAQNTYLFRACFRIMGASLHFNMRGLPSSSNSDPEVRDLEHAVKKHILDVPGLEYACRYWTSHLVKLPTNSGDPQLLNALWEFGQEKVLFWIEAMTLLGASEECRDGANAVKEWADTVPKAKTGLKATFDAASSLSMSFLQNVAWQSTPHLYIPSLIAEFATNPNIPSQWKGSFPGAPQRRCAPMSKYRGISTRIDARGLINAVAFSPDGTRVVSGLYDESVRIWDASTGEQVQMLDGHTYSVTSVAFSPDGTRVVSGSDDKSVRIWDASTRQQVRMLDGHMSSVTSVAFSPDGTCVVSGSDDKSVRIWDASTGQQVQMLYGHTDSVRSVAFSPDGTCVVSGSDDKSVQIWDALTGEKMQGLYGHTDSVTSVAFSPDGTRVVSGSDDKSVQIWDALTGEKMRGLYGHTDSVTSVAFSPDGTRVVSGSDDKSVQIWDTRTSEAQELDGHTDSVTSVAFSPSGTRIISSSFD</sequence>
<evidence type="ECO:0000313" key="1">
    <source>
        <dbReference type="EMBL" id="KAI0026809.1"/>
    </source>
</evidence>
<keyword evidence="2" id="KW-1185">Reference proteome</keyword>
<evidence type="ECO:0000313" key="2">
    <source>
        <dbReference type="Proteomes" id="UP000814128"/>
    </source>
</evidence>
<accession>A0ACB8Q4Y3</accession>
<protein>
    <submittedName>
        <fullName evidence="1">Uncharacterized protein</fullName>
    </submittedName>
</protein>